<accession>G0UR81</accession>
<protein>
    <submittedName>
        <fullName evidence="3">Uncharacterized protein TCIL3000_8_1010</fullName>
    </submittedName>
</protein>
<dbReference type="AlphaFoldDB" id="G0UR81"/>
<feature type="region of interest" description="Disordered" evidence="1">
    <location>
        <begin position="305"/>
        <end position="339"/>
    </location>
</feature>
<gene>
    <name evidence="3" type="ORF">TCIL3000_8_1010</name>
</gene>
<sequence>MRYAIITLRGLASSPPLSLFYFLSIFFLLPYVFPLVTSPWFITREQKSKREGQRMDSSPLLRRIVSCSPDAYCDDSAVVGQNGVLGDSPYESTVTWSTPAEFFHALFSRELAGGSDEGSSAARDDMPGLHLPVGEAEGISGVVTGAGPHVLQLTTDWVVAVPCSYDSDEGRSSTELHALKTNRLDFILRIWSKLTWRFVKQVAVPNIEISFFPSDLRREIMSGAANGSDVRHYEVQASIPIRLVVMPSLHKAKEGSTEREKSADDMLVDFSKTRLLHPQQLRVLIHDAVLSCVSINSTPPSDFCQTSGGVEGPNVSPPSSAMDGEPLCSADDSQQSHKDRPQILPRVFHAIPPSPVPVALSVSLLDAREDCSPSPSTATDEDTRGSTAATLVVHILVRTVQPRRSSSPHFDFQRIAMDSLAKLFPVRFTADCEFSVLLTNVNDDNVSCSSVLCSSPAIGENSRVLGQSLLVSEHQPPDSAQRSHNGGEKTHHNPYSPLGRDPMEAGDMGYSLTQSLAYYAPQYHPYWDGYVYDASGYDGSYDGSYYAESPYGGPNWSVPWTPIQPELEGWSLMGKELEVVERSENKMGAVEHEDEKEVIDITDTRQLLLECSESIAMCRRMELDLRHRIEKAHSFFVNIPRKCSGGTDMMSLRKKGPLGKNGLLTGATGYTEGRADALGLLGALIGVNIVYEEFPISALLDFAAVVCKARRKEGEDYDSTEKCINAAHSAMQKLDQDLRAMGVEAQCVYSDIRSACSVGSTLKGERKGKMDPRQLFLAAIKALHQDNQRADVSTLSLSANSVRSTGAVISLRLRKADSRIVNQSVEATSKKLVAARAWCSDRVSQFSFLRKLYEDILIPYLGTRVALCDDEEKRRIQLMVSGDLSKAILLEEQNSPMRGSGEDGTEEVGASGEVNDGPLKEQEQPHRRKPAVSRKTVKASHGKSRASVRGASTTRSVPENDVKVSAVPEQEAATDNTTESHTEKRRRRANNAPAVVVPPWTPLVVRPPPVVATNRRSSRVTPILRALRSLPLVSRCRRIVRRRPGLFIFVVAFMVLLLCACLVFFAIRA</sequence>
<name>G0UR81_TRYCI</name>
<evidence type="ECO:0000256" key="2">
    <source>
        <dbReference type="SAM" id="Phobius"/>
    </source>
</evidence>
<feature type="compositionally biased region" description="Basic residues" evidence="1">
    <location>
        <begin position="926"/>
        <end position="946"/>
    </location>
</feature>
<keyword evidence="2" id="KW-1133">Transmembrane helix</keyword>
<dbReference type="EMBL" id="HE575321">
    <property type="protein sequence ID" value="CCC91892.1"/>
    <property type="molecule type" value="Genomic_DNA"/>
</dbReference>
<feature type="transmembrane region" description="Helical" evidence="2">
    <location>
        <begin position="1045"/>
        <end position="1067"/>
    </location>
</feature>
<organism evidence="3">
    <name type="scientific">Trypanosoma congolense (strain IL3000)</name>
    <dbReference type="NCBI Taxonomy" id="1068625"/>
    <lineage>
        <taxon>Eukaryota</taxon>
        <taxon>Discoba</taxon>
        <taxon>Euglenozoa</taxon>
        <taxon>Kinetoplastea</taxon>
        <taxon>Metakinetoplastina</taxon>
        <taxon>Trypanosomatida</taxon>
        <taxon>Trypanosomatidae</taxon>
        <taxon>Trypanosoma</taxon>
        <taxon>Nannomonas</taxon>
    </lineage>
</organism>
<feature type="region of interest" description="Disordered" evidence="1">
    <location>
        <begin position="891"/>
        <end position="990"/>
    </location>
</feature>
<proteinExistence type="predicted"/>
<keyword evidence="2" id="KW-0472">Membrane</keyword>
<evidence type="ECO:0000256" key="1">
    <source>
        <dbReference type="SAM" id="MobiDB-lite"/>
    </source>
</evidence>
<feature type="region of interest" description="Disordered" evidence="1">
    <location>
        <begin position="473"/>
        <end position="501"/>
    </location>
</feature>
<reference evidence="3" key="1">
    <citation type="journal article" date="2012" name="Proc. Natl. Acad. Sci. U.S.A.">
        <title>Antigenic diversity is generated by distinct evolutionary mechanisms in African trypanosome species.</title>
        <authorList>
            <person name="Jackson A.P."/>
            <person name="Berry A."/>
            <person name="Aslett M."/>
            <person name="Allison H.C."/>
            <person name="Burton P."/>
            <person name="Vavrova-Anderson J."/>
            <person name="Brown R."/>
            <person name="Browne H."/>
            <person name="Corton N."/>
            <person name="Hauser H."/>
            <person name="Gamble J."/>
            <person name="Gilderthorp R."/>
            <person name="Marcello L."/>
            <person name="McQuillan J."/>
            <person name="Otto T.D."/>
            <person name="Quail M.A."/>
            <person name="Sanders M.J."/>
            <person name="van Tonder A."/>
            <person name="Ginger M.L."/>
            <person name="Field M.C."/>
            <person name="Barry J.D."/>
            <person name="Hertz-Fowler C."/>
            <person name="Berriman M."/>
        </authorList>
    </citation>
    <scope>NUCLEOTIDE SEQUENCE</scope>
    <source>
        <strain evidence="3">IL3000</strain>
    </source>
</reference>
<feature type="transmembrane region" description="Helical" evidence="2">
    <location>
        <begin position="20"/>
        <end position="42"/>
    </location>
</feature>
<keyword evidence="2" id="KW-0812">Transmembrane</keyword>
<dbReference type="VEuPathDB" id="TriTrypDB:TcIL3000_8_1010"/>
<evidence type="ECO:0000313" key="3">
    <source>
        <dbReference type="EMBL" id="CCC91892.1"/>
    </source>
</evidence>